<keyword evidence="3" id="KW-1185">Reference proteome</keyword>
<proteinExistence type="predicted"/>
<evidence type="ECO:0000313" key="3">
    <source>
        <dbReference type="Proteomes" id="UP001596317"/>
    </source>
</evidence>
<dbReference type="Proteomes" id="UP001596317">
    <property type="component" value="Unassembled WGS sequence"/>
</dbReference>
<dbReference type="InterPro" id="IPR018777">
    <property type="entry name" value="Replication_initiator_prot_A"/>
</dbReference>
<organism evidence="2 3">
    <name type="scientific">Deinococcus multiflagellatus</name>
    <dbReference type="NCBI Taxonomy" id="1656887"/>
    <lineage>
        <taxon>Bacteria</taxon>
        <taxon>Thermotogati</taxon>
        <taxon>Deinococcota</taxon>
        <taxon>Deinococci</taxon>
        <taxon>Deinococcales</taxon>
        <taxon>Deinococcaceae</taxon>
        <taxon>Deinococcus</taxon>
    </lineage>
</organism>
<protein>
    <submittedName>
        <fullName evidence="2">Replication initiator protein A</fullName>
    </submittedName>
</protein>
<name>A0ABW1ZQ70_9DEIO</name>
<sequence>MANLNERDMIKGRDEQNAAVINLIISQEWLPDDVLRHERTSINPAGNPYTVVSVGVPGIGLTRGSDNDILVALINAFIDAGCPEDGVITTTAYGLLKLAGMRTSGQYYQSLSQGLERMLNTTFYITDGWFDSHKKRYTTVSFRLIDNLSRTHEAPSGEQIILDRRSIIKIRLNDEITRSIRAGYIKSFDLDFYGSLKTVGSRNLYRYLDARLDRDGQSRTRLRQWSIDMVLLGHDCGLVGKRTDHLRKSIEAMCAPLLAKSYLKKVEFVGRGAKTRVHFYYGSRESYQKVESDKPPVNPELVKLLEGYGVHPNRAKWFVAVLGEDVRIAVALLEEKLKKGEKFDNTGGYLARLLDQDLIRFEKEKAELQAQKEKERQTRETEKLRKHELYADSFQELAFPALMSSDLELAAEAALSDFNKQLLVRRGYTIAQLDDLRAMVTSGQCSAPSLASAVNQALMRGLEFGELIKLI</sequence>
<evidence type="ECO:0000313" key="2">
    <source>
        <dbReference type="EMBL" id="MFC6662609.1"/>
    </source>
</evidence>
<dbReference type="Pfam" id="PF10134">
    <property type="entry name" value="RPA"/>
    <property type="match status" value="1"/>
</dbReference>
<keyword evidence="1" id="KW-0175">Coiled coil</keyword>
<dbReference type="RefSeq" id="WP_224610980.1">
    <property type="nucleotide sequence ID" value="NZ_JAIQXV010000016.1"/>
</dbReference>
<dbReference type="EMBL" id="JBHSWB010000002">
    <property type="protein sequence ID" value="MFC6662609.1"/>
    <property type="molecule type" value="Genomic_DNA"/>
</dbReference>
<accession>A0ABW1ZQ70</accession>
<reference evidence="3" key="1">
    <citation type="journal article" date="2019" name="Int. J. Syst. Evol. Microbiol.">
        <title>The Global Catalogue of Microorganisms (GCM) 10K type strain sequencing project: providing services to taxonomists for standard genome sequencing and annotation.</title>
        <authorList>
            <consortium name="The Broad Institute Genomics Platform"/>
            <consortium name="The Broad Institute Genome Sequencing Center for Infectious Disease"/>
            <person name="Wu L."/>
            <person name="Ma J."/>
        </authorList>
    </citation>
    <scope>NUCLEOTIDE SEQUENCE [LARGE SCALE GENOMIC DNA]</scope>
    <source>
        <strain evidence="3">CCUG 63830</strain>
    </source>
</reference>
<feature type="coiled-coil region" evidence="1">
    <location>
        <begin position="351"/>
        <end position="385"/>
    </location>
</feature>
<evidence type="ECO:0000256" key="1">
    <source>
        <dbReference type="SAM" id="Coils"/>
    </source>
</evidence>
<gene>
    <name evidence="2" type="ORF">ACFP90_21365</name>
</gene>
<comment type="caution">
    <text evidence="2">The sequence shown here is derived from an EMBL/GenBank/DDBJ whole genome shotgun (WGS) entry which is preliminary data.</text>
</comment>